<gene>
    <name evidence="1" type="ORF">LVJ82_00445</name>
</gene>
<dbReference type="Proteomes" id="UP000832011">
    <property type="component" value="Chromosome"/>
</dbReference>
<sequence>MKFPEIGYTPNNLRTLIESTGLSQTAWAEENGYPLNRVQRWLMSTDKTSHADMQLADWEKCLLKYCKDV</sequence>
<protein>
    <submittedName>
        <fullName evidence="1">XRE family transcriptional regulator</fullName>
    </submittedName>
</protein>
<organism evidence="1 2">
    <name type="scientific">Vitreoscilla massiliensis</name>
    <dbReference type="NCBI Taxonomy" id="1689272"/>
    <lineage>
        <taxon>Bacteria</taxon>
        <taxon>Pseudomonadati</taxon>
        <taxon>Pseudomonadota</taxon>
        <taxon>Betaproteobacteria</taxon>
        <taxon>Neisseriales</taxon>
        <taxon>Neisseriaceae</taxon>
        <taxon>Vitreoscilla</taxon>
    </lineage>
</organism>
<evidence type="ECO:0000313" key="1">
    <source>
        <dbReference type="EMBL" id="UOO89484.1"/>
    </source>
</evidence>
<dbReference type="RefSeq" id="WP_082625671.1">
    <property type="nucleotide sequence ID" value="NZ_CABKVG010000010.1"/>
</dbReference>
<name>A0ABY4E113_9NEIS</name>
<accession>A0ABY4E113</accession>
<keyword evidence="2" id="KW-1185">Reference proteome</keyword>
<evidence type="ECO:0000313" key="2">
    <source>
        <dbReference type="Proteomes" id="UP000832011"/>
    </source>
</evidence>
<reference evidence="1 2" key="1">
    <citation type="journal article" date="2022" name="Res Sq">
        <title>Evolution of multicellular longitudinally dividing oral cavity symbionts (Neisseriaceae).</title>
        <authorList>
            <person name="Nyongesa S."/>
            <person name="Weber P."/>
            <person name="Bernet E."/>
            <person name="Pullido F."/>
            <person name="Nieckarz M."/>
            <person name="Delaby M."/>
            <person name="Nieves C."/>
            <person name="Viehboeck T."/>
            <person name="Krause N."/>
            <person name="Rivera-Millot A."/>
            <person name="Nakamura A."/>
            <person name="Vischer N."/>
            <person name="VanNieuwenhze M."/>
            <person name="Brun Y."/>
            <person name="Cava F."/>
            <person name="Bulgheresi S."/>
            <person name="Veyrier F."/>
        </authorList>
    </citation>
    <scope>NUCLEOTIDE SEQUENCE [LARGE SCALE GENOMIC DNA]</scope>
    <source>
        <strain evidence="1 2">SN4</strain>
    </source>
</reference>
<proteinExistence type="predicted"/>
<dbReference type="EMBL" id="CP091511">
    <property type="protein sequence ID" value="UOO89484.1"/>
    <property type="molecule type" value="Genomic_DNA"/>
</dbReference>